<keyword evidence="2" id="KW-1185">Reference proteome</keyword>
<evidence type="ECO:0000313" key="1">
    <source>
        <dbReference type="EMBL" id="KZW00335.1"/>
    </source>
</evidence>
<dbReference type="EMBL" id="KV425901">
    <property type="protein sequence ID" value="KZW00335.1"/>
    <property type="molecule type" value="Genomic_DNA"/>
</dbReference>
<name>A0A165N7J4_EXIGL</name>
<dbReference type="AlphaFoldDB" id="A0A165N7J4"/>
<reference evidence="1 2" key="1">
    <citation type="journal article" date="2016" name="Mol. Biol. Evol.">
        <title>Comparative Genomics of Early-Diverging Mushroom-Forming Fungi Provides Insights into the Origins of Lignocellulose Decay Capabilities.</title>
        <authorList>
            <person name="Nagy L.G."/>
            <person name="Riley R."/>
            <person name="Tritt A."/>
            <person name="Adam C."/>
            <person name="Daum C."/>
            <person name="Floudas D."/>
            <person name="Sun H."/>
            <person name="Yadav J.S."/>
            <person name="Pangilinan J."/>
            <person name="Larsson K.H."/>
            <person name="Matsuura K."/>
            <person name="Barry K."/>
            <person name="Labutti K."/>
            <person name="Kuo R."/>
            <person name="Ohm R.A."/>
            <person name="Bhattacharya S.S."/>
            <person name="Shirouzu T."/>
            <person name="Yoshinaga Y."/>
            <person name="Martin F.M."/>
            <person name="Grigoriev I.V."/>
            <person name="Hibbett D.S."/>
        </authorList>
    </citation>
    <scope>NUCLEOTIDE SEQUENCE [LARGE SCALE GENOMIC DNA]</scope>
    <source>
        <strain evidence="1 2">HHB12029</strain>
    </source>
</reference>
<evidence type="ECO:0000313" key="2">
    <source>
        <dbReference type="Proteomes" id="UP000077266"/>
    </source>
</evidence>
<sequence length="140" mass="15040">MLRDALLYKARFTSPSSSPRRRCATRLANSSSIWPTYYPPLHMDQCCADLCGGCCVVLCGLLGSLLFCRASGDDGCCSSCGKASRNRAFDQQFDGAVLAQLEAQKAHNTGSVRRDHAAQPAAIPAMSVATETIQVPARRI</sequence>
<protein>
    <submittedName>
        <fullName evidence="1">Uncharacterized protein</fullName>
    </submittedName>
</protein>
<accession>A0A165N7J4</accession>
<gene>
    <name evidence="1" type="ORF">EXIGLDRAFT_156016</name>
</gene>
<dbReference type="InParanoid" id="A0A165N7J4"/>
<proteinExistence type="predicted"/>
<dbReference type="Proteomes" id="UP000077266">
    <property type="component" value="Unassembled WGS sequence"/>
</dbReference>
<organism evidence="1 2">
    <name type="scientific">Exidia glandulosa HHB12029</name>
    <dbReference type="NCBI Taxonomy" id="1314781"/>
    <lineage>
        <taxon>Eukaryota</taxon>
        <taxon>Fungi</taxon>
        <taxon>Dikarya</taxon>
        <taxon>Basidiomycota</taxon>
        <taxon>Agaricomycotina</taxon>
        <taxon>Agaricomycetes</taxon>
        <taxon>Auriculariales</taxon>
        <taxon>Exidiaceae</taxon>
        <taxon>Exidia</taxon>
    </lineage>
</organism>